<reference evidence="5" key="2">
    <citation type="submission" date="2015-11" db="EMBL/GenBank/DDBJ databases">
        <authorList>
            <person name="Zhang Y."/>
            <person name="Guo Z."/>
        </authorList>
    </citation>
    <scope>NUCLEOTIDE SEQUENCE</scope>
</reference>
<feature type="transmembrane region" description="Helical" evidence="3">
    <location>
        <begin position="363"/>
        <end position="384"/>
    </location>
</feature>
<dbReference type="InterPro" id="IPR020846">
    <property type="entry name" value="MFS_dom"/>
</dbReference>
<keyword evidence="3" id="KW-1133">Transmembrane helix</keyword>
<feature type="transmembrane region" description="Helical" evidence="3">
    <location>
        <begin position="396"/>
        <end position="416"/>
    </location>
</feature>
<comment type="subcellular location">
    <subcellularLocation>
        <location evidence="1">Membrane</location>
        <topology evidence="1">Multi-pass membrane protein</topology>
    </subcellularLocation>
</comment>
<dbReference type="Pfam" id="PF07690">
    <property type="entry name" value="MFS_1"/>
    <property type="match status" value="1"/>
</dbReference>
<feature type="compositionally biased region" description="Gly residues" evidence="2">
    <location>
        <begin position="459"/>
        <end position="472"/>
    </location>
</feature>
<dbReference type="GO" id="GO:0016020">
    <property type="term" value="C:membrane"/>
    <property type="evidence" value="ECO:0007669"/>
    <property type="project" value="UniProtKB-SubCell"/>
</dbReference>
<dbReference type="Gene3D" id="1.20.1250.20">
    <property type="entry name" value="MFS general substrate transporter like domains"/>
    <property type="match status" value="2"/>
</dbReference>
<reference evidence="5" key="1">
    <citation type="journal article" date="2013" name="Nature">
        <title>The genomes of four tapeworm species reveal adaptations to parasitism.</title>
        <authorList>
            <person name="Tsai I.J."/>
            <person name="Zarowiecki M."/>
            <person name="Holroyd N."/>
            <person name="Garciarrubio A."/>
            <person name="Sanchez-Flores A."/>
            <person name="Brooks K.L."/>
            <person name="Tracey A."/>
            <person name="Bobes R.J."/>
            <person name="Fragoso G."/>
            <person name="Sciutto E."/>
            <person name="Aslett M."/>
            <person name="Beasley H."/>
            <person name="Bennett H.M."/>
            <person name="Cai J."/>
            <person name="Camicia F."/>
            <person name="Clark R."/>
            <person name="Cucher M."/>
            <person name="De Silva N."/>
            <person name="Day T.A."/>
            <person name="Deplazes P."/>
            <person name="Estrada K."/>
            <person name="Fernandez C."/>
            <person name="Holland P.W."/>
            <person name="Hou J."/>
            <person name="Hu S."/>
            <person name="Huckvale T."/>
            <person name="Hung S.S."/>
            <person name="Kamenetzky L."/>
            <person name="Keane J.A."/>
            <person name="Kiss F."/>
            <person name="Koziol U."/>
            <person name="Lambert O."/>
            <person name="Liu K."/>
            <person name="Luo X."/>
            <person name="Luo Y."/>
            <person name="Macchiaroli N."/>
            <person name="Nichol S."/>
            <person name="Paps J."/>
            <person name="Parkinson J."/>
            <person name="Pouchkina-Stantcheva N."/>
            <person name="Riddiford N."/>
            <person name="Rosenzvit M."/>
            <person name="Salinas G."/>
            <person name="Wasmuth J.D."/>
            <person name="Zamanian M."/>
            <person name="Zheng Y."/>
            <person name="Cai X."/>
            <person name="Soberon X."/>
            <person name="Olson P.D."/>
            <person name="Laclette J.P."/>
            <person name="Brehm K."/>
            <person name="Berriman M."/>
            <person name="Garciarrubio A."/>
            <person name="Bobes R.J."/>
            <person name="Fragoso G."/>
            <person name="Sanchez-Flores A."/>
            <person name="Estrada K."/>
            <person name="Cevallos M.A."/>
            <person name="Morett E."/>
            <person name="Gonzalez V."/>
            <person name="Portillo T."/>
            <person name="Ochoa-Leyva A."/>
            <person name="Jose M.V."/>
            <person name="Sciutto E."/>
            <person name="Landa A."/>
            <person name="Jimenez L."/>
            <person name="Valdes V."/>
            <person name="Carrero J.C."/>
            <person name="Larralde C."/>
            <person name="Morales-Montor J."/>
            <person name="Limon-Lason J."/>
            <person name="Soberon X."/>
            <person name="Laclette J.P."/>
        </authorList>
    </citation>
    <scope>NUCLEOTIDE SEQUENCE [LARGE SCALE GENOMIC DNA]</scope>
</reference>
<feature type="transmembrane region" description="Helical" evidence="3">
    <location>
        <begin position="230"/>
        <end position="256"/>
    </location>
</feature>
<sequence length="537" mass="58701">MENSEKQYQDRGWAWVVMCGAFLAHFLTAGCEKAFSLWYIEILDVFATNSATAATLGGMCAAVRLILAPIAVMLCDKYSIQSVVIFGGLLSCAGLIISALTASISGLFIGFGLVYGFGLTLVFTPTLVVCTIYFEKRRATALSLSLSGAGFGAFCIPQLIAKLLHLFGYRGAMLIMAGVVLHYCICGAIFFTPFSSKKGDQGAENPSAKRSSFVARIRAKFVFFEFFRDILFMIFIISFIFNMMGSGPVTTLIIHYAEELGMELRVSVFLFAIEGGVQIVARSLSGLLFDQKTLKKVRGIIWCADILSCGIVVCLFAAITNFTGMAVLMGFRGLFLAIYISHQTLMTCDMCNKPKESGLLPHAIGMTQLSKGIGILLGSLISGILKDVTGDYRVAFLFLGFSQMFGAMMALQTIIYRKHKSFCTTRDKKGLGERRMSHEALLSNTVKPSKDRDRQWECGGNGGGEQEGGGLGNGFYPSEPIAVYMISNEREGDLYENLCQIASFLEPSLQLKIATSSLLFFPCQYALHDYSLPLQSL</sequence>
<feature type="transmembrane region" description="Helical" evidence="3">
    <location>
        <begin position="84"/>
        <end position="109"/>
    </location>
</feature>
<dbReference type="eggNOG" id="KOG2504">
    <property type="taxonomic scope" value="Eukaryota"/>
</dbReference>
<feature type="region of interest" description="Disordered" evidence="2">
    <location>
        <begin position="450"/>
        <end position="472"/>
    </location>
</feature>
<evidence type="ECO:0000256" key="2">
    <source>
        <dbReference type="SAM" id="MobiDB-lite"/>
    </source>
</evidence>
<dbReference type="PANTHER" id="PTHR11360:SF306">
    <property type="entry name" value="RE01051P"/>
    <property type="match status" value="1"/>
</dbReference>
<feature type="transmembrane region" description="Helical" evidence="3">
    <location>
        <begin position="167"/>
        <end position="191"/>
    </location>
</feature>
<dbReference type="GO" id="GO:0008028">
    <property type="term" value="F:monocarboxylic acid transmembrane transporter activity"/>
    <property type="evidence" value="ECO:0007669"/>
    <property type="project" value="TreeGrafter"/>
</dbReference>
<dbReference type="InterPro" id="IPR036259">
    <property type="entry name" value="MFS_trans_sf"/>
</dbReference>
<keyword evidence="3" id="KW-0472">Membrane</keyword>
<proteinExistence type="predicted"/>
<accession>A0A068YD74</accession>
<dbReference type="STRING" id="6211.A0A068YD74"/>
<dbReference type="PANTHER" id="PTHR11360">
    <property type="entry name" value="MONOCARBOXYLATE TRANSPORTER"/>
    <property type="match status" value="1"/>
</dbReference>
<evidence type="ECO:0000313" key="5">
    <source>
        <dbReference type="EMBL" id="CDS41255.1"/>
    </source>
</evidence>
<gene>
    <name evidence="5" type="ORF">EmuJ_000888300</name>
</gene>
<evidence type="ECO:0000256" key="3">
    <source>
        <dbReference type="SAM" id="Phobius"/>
    </source>
</evidence>
<dbReference type="PROSITE" id="PS50850">
    <property type="entry name" value="MFS"/>
    <property type="match status" value="1"/>
</dbReference>
<feature type="transmembrane region" description="Helical" evidence="3">
    <location>
        <begin position="50"/>
        <end position="72"/>
    </location>
</feature>
<dbReference type="InterPro" id="IPR050327">
    <property type="entry name" value="Proton-linked_MCT"/>
</dbReference>
<name>A0A068YD74_ECHMU</name>
<feature type="transmembrane region" description="Helical" evidence="3">
    <location>
        <begin position="268"/>
        <end position="288"/>
    </location>
</feature>
<feature type="transmembrane region" description="Helical" evidence="3">
    <location>
        <begin position="115"/>
        <end position="134"/>
    </location>
</feature>
<dbReference type="PROSITE" id="PS51257">
    <property type="entry name" value="PROKAR_LIPOPROTEIN"/>
    <property type="match status" value="1"/>
</dbReference>
<dbReference type="AlphaFoldDB" id="A0A068YD74"/>
<feature type="transmembrane region" description="Helical" evidence="3">
    <location>
        <begin position="141"/>
        <end position="161"/>
    </location>
</feature>
<keyword evidence="6" id="KW-1185">Reference proteome</keyword>
<protein>
    <submittedName>
        <fullName evidence="5">Monocarboxylate transporter</fullName>
    </submittedName>
</protein>
<organism evidence="5 6">
    <name type="scientific">Echinococcus multilocularis</name>
    <name type="common">Fox tapeworm</name>
    <dbReference type="NCBI Taxonomy" id="6211"/>
    <lineage>
        <taxon>Eukaryota</taxon>
        <taxon>Metazoa</taxon>
        <taxon>Spiralia</taxon>
        <taxon>Lophotrochozoa</taxon>
        <taxon>Platyhelminthes</taxon>
        <taxon>Cestoda</taxon>
        <taxon>Eucestoda</taxon>
        <taxon>Cyclophyllidea</taxon>
        <taxon>Taeniidae</taxon>
        <taxon>Echinococcus</taxon>
    </lineage>
</organism>
<evidence type="ECO:0000313" key="6">
    <source>
        <dbReference type="Proteomes" id="UP000017246"/>
    </source>
</evidence>
<feature type="transmembrane region" description="Helical" evidence="3">
    <location>
        <begin position="12"/>
        <end position="30"/>
    </location>
</feature>
<dbReference type="InterPro" id="IPR011701">
    <property type="entry name" value="MFS"/>
</dbReference>
<dbReference type="OMA" id="DTGYFYH"/>
<evidence type="ECO:0000259" key="4">
    <source>
        <dbReference type="PROSITE" id="PS50850"/>
    </source>
</evidence>
<dbReference type="OrthoDB" id="6286464at2759"/>
<dbReference type="SUPFAM" id="SSF103473">
    <property type="entry name" value="MFS general substrate transporter"/>
    <property type="match status" value="1"/>
</dbReference>
<feature type="domain" description="Major facilitator superfamily (MFS) profile" evidence="4">
    <location>
        <begin position="17"/>
        <end position="418"/>
    </location>
</feature>
<dbReference type="EMBL" id="LN902841">
    <property type="protein sequence ID" value="CDS41255.1"/>
    <property type="molecule type" value="Genomic_DNA"/>
</dbReference>
<evidence type="ECO:0000256" key="1">
    <source>
        <dbReference type="ARBA" id="ARBA00004141"/>
    </source>
</evidence>
<dbReference type="Proteomes" id="UP000017246">
    <property type="component" value="Unassembled WGS sequence"/>
</dbReference>
<keyword evidence="3" id="KW-0812">Transmembrane</keyword>